<dbReference type="EMBL" id="AP018174">
    <property type="protein sequence ID" value="BAY18361.1"/>
    <property type="molecule type" value="Genomic_DNA"/>
</dbReference>
<organism evidence="2 3">
    <name type="scientific">Anabaenopsis circularis NIES-21</name>
    <dbReference type="NCBI Taxonomy" id="1085406"/>
    <lineage>
        <taxon>Bacteria</taxon>
        <taxon>Bacillati</taxon>
        <taxon>Cyanobacteriota</taxon>
        <taxon>Cyanophyceae</taxon>
        <taxon>Nostocales</taxon>
        <taxon>Nodulariaceae</taxon>
        <taxon>Anabaenopsis</taxon>
    </lineage>
</organism>
<dbReference type="Proteomes" id="UP000218287">
    <property type="component" value="Chromosome"/>
</dbReference>
<evidence type="ECO:0000313" key="2">
    <source>
        <dbReference type="EMBL" id="BAY18361.1"/>
    </source>
</evidence>
<dbReference type="AlphaFoldDB" id="A0A1Z4GLH3"/>
<gene>
    <name evidence="2" type="ORF">NIES21_42070</name>
</gene>
<feature type="region of interest" description="Disordered" evidence="1">
    <location>
        <begin position="1"/>
        <end position="39"/>
    </location>
</feature>
<keyword evidence="3" id="KW-1185">Reference proteome</keyword>
<accession>A0A1Z4GLH3</accession>
<sequence>MEGSVSSSASQPPGESPWKIAASHKRQRRQGAGSRRERAFPISPFPCTVSSSNSKLSNSKYVQCLENLLKADPVVNKEQIKITDKAGTLRDSQERMHCVDAVAITNLISLTRSANEATAGIAAILASRI</sequence>
<evidence type="ECO:0000313" key="3">
    <source>
        <dbReference type="Proteomes" id="UP000218287"/>
    </source>
</evidence>
<protein>
    <submittedName>
        <fullName evidence="2">Uncharacterized protein</fullName>
    </submittedName>
</protein>
<feature type="compositionally biased region" description="Polar residues" evidence="1">
    <location>
        <begin position="1"/>
        <end position="13"/>
    </location>
</feature>
<reference evidence="2 3" key="1">
    <citation type="submission" date="2017-06" db="EMBL/GenBank/DDBJ databases">
        <title>Genome sequencing of cyanobaciteial culture collection at National Institute for Environmental Studies (NIES).</title>
        <authorList>
            <person name="Hirose Y."/>
            <person name="Shimura Y."/>
            <person name="Fujisawa T."/>
            <person name="Nakamura Y."/>
            <person name="Kawachi M."/>
        </authorList>
    </citation>
    <scope>NUCLEOTIDE SEQUENCE [LARGE SCALE GENOMIC DNA]</scope>
    <source>
        <strain evidence="2 3">NIES-21</strain>
    </source>
</reference>
<proteinExistence type="predicted"/>
<name>A0A1Z4GLH3_9CYAN</name>
<evidence type="ECO:0000256" key="1">
    <source>
        <dbReference type="SAM" id="MobiDB-lite"/>
    </source>
</evidence>